<dbReference type="SUPFAM" id="SSF53383">
    <property type="entry name" value="PLP-dependent transferases"/>
    <property type="match status" value="1"/>
</dbReference>
<evidence type="ECO:0000256" key="8">
    <source>
        <dbReference type="ARBA" id="ARBA00022898"/>
    </source>
</evidence>
<dbReference type="GO" id="GO:0030149">
    <property type="term" value="P:sphingolipid catabolic process"/>
    <property type="evidence" value="ECO:0007669"/>
    <property type="project" value="TreeGrafter"/>
</dbReference>
<evidence type="ECO:0000313" key="22">
    <source>
        <dbReference type="WBParaSite" id="TCONS_00015638.p1"/>
    </source>
</evidence>
<evidence type="ECO:0000256" key="2">
    <source>
        <dbReference type="ARBA" id="ARBA00004389"/>
    </source>
</evidence>
<evidence type="ECO:0000259" key="20">
    <source>
        <dbReference type="SMART" id="SM01088"/>
    </source>
</evidence>
<keyword evidence="12 19" id="KW-0472">Membrane</keyword>
<keyword evidence="10 19" id="KW-1133">Transmembrane helix</keyword>
<keyword evidence="7" id="KW-0256">Endoplasmic reticulum</keyword>
<feature type="domain" description="Nematode cuticle collagen N-terminal" evidence="20">
    <location>
        <begin position="559"/>
        <end position="611"/>
    </location>
</feature>
<evidence type="ECO:0000256" key="7">
    <source>
        <dbReference type="ARBA" id="ARBA00022824"/>
    </source>
</evidence>
<evidence type="ECO:0000256" key="13">
    <source>
        <dbReference type="ARBA" id="ARBA00023239"/>
    </source>
</evidence>
<evidence type="ECO:0000256" key="17">
    <source>
        <dbReference type="PIRSR" id="PIRSR602129-50"/>
    </source>
</evidence>
<dbReference type="InterPro" id="IPR002129">
    <property type="entry name" value="PyrdxlP-dep_de-COase"/>
</dbReference>
<comment type="pathway">
    <text evidence="3">Lipid metabolism; sphingolipid metabolism.</text>
</comment>
<keyword evidence="9" id="KW-0746">Sphingolipid metabolism</keyword>
<sequence length="904" mass="98818">LKTLIMSLINDISLNLQNITTHIDNFLQPYGKIKLLIIGGATGYLICYIDRILENDKPLFYRIKNKFFKFIRKIPYIKKQIKNELTIIEKNLALSIHKNDTTNVYVTDIPNEGKTISQIVNLLDNYTEFETPKYLEGKVSGAVFSDECDKEEMECYKTVIEKFAWSNPLWPKLFPGIRKMESEVIRMCCNLMNGNDETCGSMSTGGSMSILLACLAYRNKALDKGIQFPELVAPTSVHAAFMKGAELFRMKLVLIPLDPLTYKVDLKKMEKSINKNTAMLVGSVPNFPFGSIDNIEEIGKLGLKYNIPVHVDACCGGFILPFVDENMYNIPKWDFRVPGVTSITADTHKYGLSPKGSSVVLYKNKSFIHYQYFCETDWQGGIYASPTMEGSRSGLNIALAWTTLLYYGKNKYEKVSESIIDTTRKIKNGLSKIPELTLQGDCNICIVSMTSSIIDIHRFVSIMEKKGWQLSSLQYPSGCHLMVTLNHTKKNIADKFIEACYDSVKEIKENKHDKLEGTAALYGMAEKIPDRSLVKEFANIYLDLCYSSPSLNMKVAYKEAAFLACVSSTVCLILITVFLPIIHTNIQRKNSNILAHVELCKMKSKDIWKQIMVIDKNPIIRKRASGYTNNFESMGTPYSASSGVGNACCACTQGPPGRRGSQGKPGKPGIDGMPGRDGLNGRDGVYLPAPPAGTNACQKCPPGPPGAPGIPGPKGPRGPPGNPGKPGRMGENSRPGPPGPMGMRGEPGPSGPKGPRGDRGKVLNGAPPGPPGPTGRVGPRGPPGGRGHDGKPGITGTVGIRGSVGERGNPGSIGLPGPPGPPGDPGNPGSCSHCDGNRSQKQENNIPAKNINPIPAPIPFIREDHSNSMPSYKENIPSTRPNTQSEVEVLPTQNRNQGEYLWFN</sequence>
<keyword evidence="21" id="KW-1185">Reference proteome</keyword>
<evidence type="ECO:0000256" key="5">
    <source>
        <dbReference type="ARBA" id="ARBA00022692"/>
    </source>
</evidence>
<dbReference type="EC" id="4.1.2.27" evidence="15"/>
<dbReference type="InterPro" id="IPR002486">
    <property type="entry name" value="Col_cuticle_N"/>
</dbReference>
<dbReference type="Gene3D" id="6.10.140.2150">
    <property type="match status" value="1"/>
</dbReference>
<name>A0AAF5I451_STRER</name>
<dbReference type="Proteomes" id="UP000035681">
    <property type="component" value="Unplaced"/>
</dbReference>
<evidence type="ECO:0000256" key="10">
    <source>
        <dbReference type="ARBA" id="ARBA00022989"/>
    </source>
</evidence>
<dbReference type="Gene3D" id="3.40.640.10">
    <property type="entry name" value="Type I PLP-dependent aspartate aminotransferase-like (Major domain)"/>
    <property type="match status" value="1"/>
</dbReference>
<reference evidence="22" key="1">
    <citation type="submission" date="2024-02" db="UniProtKB">
        <authorList>
            <consortium name="WormBaseParasite"/>
        </authorList>
    </citation>
    <scope>IDENTIFICATION</scope>
</reference>
<keyword evidence="5 19" id="KW-0812">Transmembrane</keyword>
<evidence type="ECO:0000256" key="18">
    <source>
        <dbReference type="SAM" id="MobiDB-lite"/>
    </source>
</evidence>
<dbReference type="InterPro" id="IPR015422">
    <property type="entry name" value="PyrdxlP-dep_Trfase_small"/>
</dbReference>
<dbReference type="Gene3D" id="3.90.1150.10">
    <property type="entry name" value="Aspartate Aminotransferase, domain 1"/>
    <property type="match status" value="1"/>
</dbReference>
<feature type="compositionally biased region" description="Polar residues" evidence="18">
    <location>
        <begin position="876"/>
        <end position="897"/>
    </location>
</feature>
<evidence type="ECO:0000256" key="4">
    <source>
        <dbReference type="ARBA" id="ARBA00004991"/>
    </source>
</evidence>
<comment type="similarity">
    <text evidence="14">Belongs to the group II decarboxylase family. Sphingosine-1-phosphate lyase subfamily.</text>
</comment>
<dbReference type="FunFam" id="3.40.640.10:FF:000020">
    <property type="entry name" value="sphingosine-1-phosphate lyase 1"/>
    <property type="match status" value="1"/>
</dbReference>
<evidence type="ECO:0000256" key="9">
    <source>
        <dbReference type="ARBA" id="ARBA00022919"/>
    </source>
</evidence>
<feature type="transmembrane region" description="Helical" evidence="19">
    <location>
        <begin position="560"/>
        <end position="582"/>
    </location>
</feature>
<evidence type="ECO:0000256" key="12">
    <source>
        <dbReference type="ARBA" id="ARBA00023136"/>
    </source>
</evidence>
<dbReference type="InterPro" id="IPR015424">
    <property type="entry name" value="PyrdxlP-dep_Trfase"/>
</dbReference>
<dbReference type="SMART" id="SM01088">
    <property type="entry name" value="Col_cuticle_N"/>
    <property type="match status" value="1"/>
</dbReference>
<dbReference type="FunFam" id="6.10.140.2150:FF:000001">
    <property type="entry name" value="Sphingosine-1-phosphate lyase 1"/>
    <property type="match status" value="1"/>
</dbReference>
<accession>A0AAF5I451</accession>
<dbReference type="GO" id="GO:0005789">
    <property type="term" value="C:endoplasmic reticulum membrane"/>
    <property type="evidence" value="ECO:0007669"/>
    <property type="project" value="UniProtKB-SubCell"/>
</dbReference>
<comment type="pathway">
    <text evidence="4">Sphingolipid metabolism.</text>
</comment>
<dbReference type="InterPro" id="IPR050477">
    <property type="entry name" value="GrpII_AminoAcid_Decarb"/>
</dbReference>
<evidence type="ECO:0000256" key="3">
    <source>
        <dbReference type="ARBA" id="ARBA00004760"/>
    </source>
</evidence>
<dbReference type="WBParaSite" id="TCONS_00015638.p1">
    <property type="protein sequence ID" value="TCONS_00015638.p1"/>
    <property type="gene ID" value="XLOC_010252"/>
</dbReference>
<evidence type="ECO:0000256" key="14">
    <source>
        <dbReference type="ARBA" id="ARBA00038302"/>
    </source>
</evidence>
<organism evidence="21 22">
    <name type="scientific">Strongyloides stercoralis</name>
    <name type="common">Threadworm</name>
    <dbReference type="NCBI Taxonomy" id="6248"/>
    <lineage>
        <taxon>Eukaryota</taxon>
        <taxon>Metazoa</taxon>
        <taxon>Ecdysozoa</taxon>
        <taxon>Nematoda</taxon>
        <taxon>Chromadorea</taxon>
        <taxon>Rhabditida</taxon>
        <taxon>Tylenchina</taxon>
        <taxon>Panagrolaimomorpha</taxon>
        <taxon>Strongyloidoidea</taxon>
        <taxon>Strongyloididae</taxon>
        <taxon>Strongyloides</taxon>
    </lineage>
</organism>
<dbReference type="PANTHER" id="PTHR42735">
    <property type="match status" value="1"/>
</dbReference>
<comment type="cofactor">
    <cofactor evidence="1 17">
        <name>pyridoxal 5'-phosphate</name>
        <dbReference type="ChEBI" id="CHEBI:597326"/>
    </cofactor>
</comment>
<keyword evidence="8 17" id="KW-0663">Pyridoxal phosphate</keyword>
<feature type="compositionally biased region" description="Low complexity" evidence="18">
    <location>
        <begin position="725"/>
        <end position="734"/>
    </location>
</feature>
<dbReference type="Pfam" id="PF01391">
    <property type="entry name" value="Collagen"/>
    <property type="match status" value="1"/>
</dbReference>
<evidence type="ECO:0000256" key="16">
    <source>
        <dbReference type="ARBA" id="ARBA00042568"/>
    </source>
</evidence>
<dbReference type="InterPro" id="IPR008160">
    <property type="entry name" value="Collagen"/>
</dbReference>
<evidence type="ECO:0000256" key="19">
    <source>
        <dbReference type="SAM" id="Phobius"/>
    </source>
</evidence>
<dbReference type="Pfam" id="PF00282">
    <property type="entry name" value="Pyridoxal_deC"/>
    <property type="match status" value="1"/>
</dbReference>
<dbReference type="Pfam" id="PF01484">
    <property type="entry name" value="Col_cuticle_N"/>
    <property type="match status" value="1"/>
</dbReference>
<protein>
    <recommendedName>
        <fullName evidence="15">sphinganine-1-phosphate aldolase</fullName>
        <ecNumber evidence="15">4.1.2.27</ecNumber>
    </recommendedName>
    <alternativeName>
        <fullName evidence="16">Sphingosine-1-phosphate aldolase</fullName>
    </alternativeName>
</protein>
<dbReference type="InterPro" id="IPR015421">
    <property type="entry name" value="PyrdxlP-dep_Trfase_major"/>
</dbReference>
<dbReference type="PANTHER" id="PTHR42735:SF15">
    <property type="entry name" value="SPHINGOSINE PHOSPHATE LYASE"/>
    <property type="match status" value="1"/>
</dbReference>
<evidence type="ECO:0000256" key="11">
    <source>
        <dbReference type="ARBA" id="ARBA00023098"/>
    </source>
</evidence>
<evidence type="ECO:0000313" key="21">
    <source>
        <dbReference type="Proteomes" id="UP000035681"/>
    </source>
</evidence>
<feature type="modified residue" description="N6-(pyridoxal phosphate)lysine" evidence="17">
    <location>
        <position position="349"/>
    </location>
</feature>
<dbReference type="GO" id="GO:0019752">
    <property type="term" value="P:carboxylic acid metabolic process"/>
    <property type="evidence" value="ECO:0007669"/>
    <property type="project" value="InterPro"/>
</dbReference>
<comment type="subcellular location">
    <subcellularLocation>
        <location evidence="2">Endoplasmic reticulum membrane</location>
        <topology evidence="2">Single-pass membrane protein</topology>
    </subcellularLocation>
</comment>
<feature type="region of interest" description="Disordered" evidence="18">
    <location>
        <begin position="654"/>
        <end position="904"/>
    </location>
</feature>
<dbReference type="GO" id="GO:0008117">
    <property type="term" value="F:sphinganine-1-phosphate aldolase activity"/>
    <property type="evidence" value="ECO:0007669"/>
    <property type="project" value="UniProtKB-EC"/>
</dbReference>
<feature type="compositionally biased region" description="Pro residues" evidence="18">
    <location>
        <begin position="701"/>
        <end position="723"/>
    </location>
</feature>
<feature type="compositionally biased region" description="Low complexity" evidence="18">
    <location>
        <begin position="844"/>
        <end position="853"/>
    </location>
</feature>
<evidence type="ECO:0000256" key="1">
    <source>
        <dbReference type="ARBA" id="ARBA00001933"/>
    </source>
</evidence>
<dbReference type="GO" id="GO:0030170">
    <property type="term" value="F:pyridoxal phosphate binding"/>
    <property type="evidence" value="ECO:0007669"/>
    <property type="project" value="InterPro"/>
</dbReference>
<feature type="compositionally biased region" description="Pro residues" evidence="18">
    <location>
        <begin position="816"/>
        <end position="825"/>
    </location>
</feature>
<evidence type="ECO:0000256" key="6">
    <source>
        <dbReference type="ARBA" id="ARBA00022737"/>
    </source>
</evidence>
<evidence type="ECO:0000256" key="15">
    <source>
        <dbReference type="ARBA" id="ARBA00038965"/>
    </source>
</evidence>
<keyword evidence="11" id="KW-0443">Lipid metabolism</keyword>
<dbReference type="GO" id="GO:0042302">
    <property type="term" value="F:structural constituent of cuticle"/>
    <property type="evidence" value="ECO:0007669"/>
    <property type="project" value="InterPro"/>
</dbReference>
<proteinExistence type="inferred from homology"/>
<keyword evidence="13" id="KW-0456">Lyase</keyword>
<keyword evidence="6" id="KW-0677">Repeat</keyword>
<dbReference type="AlphaFoldDB" id="A0AAF5I451"/>